<comment type="caution">
    <text evidence="2">The sequence shown here is derived from an EMBL/GenBank/DDBJ whole genome shotgun (WGS) entry which is preliminary data.</text>
</comment>
<name>A0AA44DB53_STRE0</name>
<feature type="compositionally biased region" description="Basic residues" evidence="1">
    <location>
        <begin position="207"/>
        <end position="220"/>
    </location>
</feature>
<dbReference type="GO" id="GO:0004519">
    <property type="term" value="F:endonuclease activity"/>
    <property type="evidence" value="ECO:0007669"/>
    <property type="project" value="UniProtKB-KW"/>
</dbReference>
<accession>A0AA44DB53</accession>
<dbReference type="InterPro" id="IPR048000">
    <property type="entry name" value="TnsA-like"/>
</dbReference>
<sequence length="268" mass="30365">MTCWGCWTAVPVGADLAEPYVELSYVDAVRECQRRPLPDCVTARFEDVPAVRPFRWSRGERHFSGWYWAATTGRHVGFESWLERDRLVLMDFDPGVVGIASQPFWLHWHDAELTPLRRQHSGVAEKKGLWEVHYDPYDVSRIWVRDRLSDPARWITVFWKNLHRVGVPFGEMAWDHAREQVPGGTGEAIADAAAALLRRAHDGPAPRKGRSGKRSRRIAARTRATASDRPAPDPTTADAVQDDQADTESAKVIPLGSFDPLANPWRRP</sequence>
<reference evidence="2 3" key="1">
    <citation type="submission" date="2020-04" db="EMBL/GenBank/DDBJ databases">
        <title>MicrobeNet Type strains.</title>
        <authorList>
            <person name="Nicholson A.C."/>
        </authorList>
    </citation>
    <scope>NUCLEOTIDE SEQUENCE [LARGE SCALE GENOMIC DNA]</scope>
    <source>
        <strain evidence="2 3">DSM 40738</strain>
    </source>
</reference>
<keyword evidence="3" id="KW-1185">Reference proteome</keyword>
<evidence type="ECO:0000256" key="1">
    <source>
        <dbReference type="SAM" id="MobiDB-lite"/>
    </source>
</evidence>
<dbReference type="AlphaFoldDB" id="A0AA44DB53"/>
<evidence type="ECO:0000313" key="2">
    <source>
        <dbReference type="EMBL" id="NKY13140.1"/>
    </source>
</evidence>
<protein>
    <submittedName>
        <fullName evidence="2">TnsA-like heteromeric transposase endonuclease subunit</fullName>
    </submittedName>
</protein>
<proteinExistence type="predicted"/>
<keyword evidence="2" id="KW-0540">Nuclease</keyword>
<gene>
    <name evidence="2" type="ORF">HGA06_02835</name>
</gene>
<organism evidence="2 3">
    <name type="scientific">Streptomyces somaliensis (strain ATCC 33201 / DSM 40738 / JCM 12659 / KCTC 9044 / NCTC 11332 / NRRL B-12077 / IP 733)</name>
    <dbReference type="NCBI Taxonomy" id="1134445"/>
    <lineage>
        <taxon>Bacteria</taxon>
        <taxon>Bacillati</taxon>
        <taxon>Actinomycetota</taxon>
        <taxon>Actinomycetes</taxon>
        <taxon>Kitasatosporales</taxon>
        <taxon>Streptomycetaceae</taxon>
        <taxon>Streptomyces</taxon>
    </lineage>
</organism>
<evidence type="ECO:0000313" key="3">
    <source>
        <dbReference type="Proteomes" id="UP000570003"/>
    </source>
</evidence>
<keyword evidence="2" id="KW-0255">Endonuclease</keyword>
<dbReference type="Proteomes" id="UP000570003">
    <property type="component" value="Unassembled WGS sequence"/>
</dbReference>
<dbReference type="NCBIfam" id="NF033179">
    <property type="entry name" value="TnsA_like_Actin"/>
    <property type="match status" value="1"/>
</dbReference>
<keyword evidence="2" id="KW-0378">Hydrolase</keyword>
<dbReference type="EMBL" id="JAAXOU010000015">
    <property type="protein sequence ID" value="NKY13140.1"/>
    <property type="molecule type" value="Genomic_DNA"/>
</dbReference>
<feature type="region of interest" description="Disordered" evidence="1">
    <location>
        <begin position="199"/>
        <end position="268"/>
    </location>
</feature>
<feature type="compositionally biased region" description="Low complexity" evidence="1">
    <location>
        <begin position="221"/>
        <end position="239"/>
    </location>
</feature>